<keyword evidence="4" id="KW-1185">Reference proteome</keyword>
<gene>
    <name evidence="3" type="ORF">HNAJ_LOCUS9696</name>
</gene>
<dbReference type="PROSITE" id="PS00560">
    <property type="entry name" value="CARBOXYPEPT_SER_HIS"/>
    <property type="match status" value="1"/>
</dbReference>
<keyword evidence="2" id="KW-0645">Protease</keyword>
<accession>A0A0R3TQ91</accession>
<dbReference type="STRING" id="102285.A0A0R3TQ91"/>
<evidence type="ECO:0000313" key="5">
    <source>
        <dbReference type="WBParaSite" id="HNAJ_0000970101-mRNA-1"/>
    </source>
</evidence>
<dbReference type="FunFam" id="3.40.50.12670:FF:000002">
    <property type="entry name" value="Carboxypeptidase"/>
    <property type="match status" value="1"/>
</dbReference>
<evidence type="ECO:0000313" key="3">
    <source>
        <dbReference type="EMBL" id="VDO06327.1"/>
    </source>
</evidence>
<dbReference type="InterPro" id="IPR018202">
    <property type="entry name" value="Ser_caboxypep_ser_AS"/>
</dbReference>
<dbReference type="WBParaSite" id="HNAJ_0000970101-mRNA-1">
    <property type="protein sequence ID" value="HNAJ_0000970101-mRNA-1"/>
    <property type="gene ID" value="HNAJ_0000970101"/>
</dbReference>
<evidence type="ECO:0000256" key="2">
    <source>
        <dbReference type="RuleBase" id="RU361156"/>
    </source>
</evidence>
<dbReference type="OrthoDB" id="443318at2759"/>
<dbReference type="PRINTS" id="PR00724">
    <property type="entry name" value="CRBOXYPTASEC"/>
</dbReference>
<dbReference type="Proteomes" id="UP000278807">
    <property type="component" value="Unassembled WGS sequence"/>
</dbReference>
<sequence length="541" mass="61135">MKENGTPFVRLFEASNTVKHAIGCSLNRNLRLDFEYEQKAGPMKRISLLLFALIVVSSRPSADKVASIPGFSGKLTFEIYSGYLEGSNSNIQLHYVFAEAKNNSDTAPLVLWLNGGPGCSSLMGFFTENGPLLYANVVYIEAPAGVGFSYARDGNVTTDDDMTADNNYFALVHFFQKFPEFKGRDFYIIGESYGGVYVPTLALRVVAHPEMKLKGIAIDNGLTSYTLNDNSLLYFAYYHSLLDSSLWADLVNYCCGGKLVGRCMFTLNKDPLCQNAIQQASSIISYGLNIYNLYGPCDGGVPDNYTTKLARETPNRKNVFSWDSVWQRISHTFNRWTQKFSVPQPKPAQRPRTKPMARDRVAKGSWFRDLPKHEISSVNGRMVLDCSDDTMQIEFINQPAFRSAMHIPTSVQDWATCNEDVYKNYKRVYLDLSKQYKSLVEQKVRTHIFNGDVDMACNAIGDEWFVNDLGFPLTIPHHPWFFNATDGTRQIGGYTKTFYEPTSNTTLTFSTVRGAGHMVPMDKPLPAYTLYRNFLWNCLHF</sequence>
<dbReference type="GO" id="GO:0006508">
    <property type="term" value="P:proteolysis"/>
    <property type="evidence" value="ECO:0007669"/>
    <property type="project" value="UniProtKB-KW"/>
</dbReference>
<dbReference type="EMBL" id="UZAE01012713">
    <property type="protein sequence ID" value="VDO06327.1"/>
    <property type="molecule type" value="Genomic_DNA"/>
</dbReference>
<dbReference type="InterPro" id="IPR001563">
    <property type="entry name" value="Peptidase_S10"/>
</dbReference>
<dbReference type="PANTHER" id="PTHR11802:SF502">
    <property type="entry name" value="LYSOSOMAL PROTECTIVE PROTEIN"/>
    <property type="match status" value="1"/>
</dbReference>
<organism evidence="5">
    <name type="scientific">Rodentolepis nana</name>
    <name type="common">Dwarf tapeworm</name>
    <name type="synonym">Hymenolepis nana</name>
    <dbReference type="NCBI Taxonomy" id="102285"/>
    <lineage>
        <taxon>Eukaryota</taxon>
        <taxon>Metazoa</taxon>
        <taxon>Spiralia</taxon>
        <taxon>Lophotrochozoa</taxon>
        <taxon>Platyhelminthes</taxon>
        <taxon>Cestoda</taxon>
        <taxon>Eucestoda</taxon>
        <taxon>Cyclophyllidea</taxon>
        <taxon>Hymenolepididae</taxon>
        <taxon>Rodentolepis</taxon>
    </lineage>
</organism>
<dbReference type="GO" id="GO:0004185">
    <property type="term" value="F:serine-type carboxypeptidase activity"/>
    <property type="evidence" value="ECO:0007669"/>
    <property type="project" value="UniProtKB-UniRule"/>
</dbReference>
<protein>
    <recommendedName>
        <fullName evidence="2">Carboxypeptidase</fullName>
        <ecNumber evidence="2">3.4.16.-</ecNumber>
    </recommendedName>
</protein>
<dbReference type="Gene3D" id="3.40.50.1820">
    <property type="entry name" value="alpha/beta hydrolase"/>
    <property type="match status" value="1"/>
</dbReference>
<dbReference type="PANTHER" id="PTHR11802">
    <property type="entry name" value="SERINE PROTEASE FAMILY S10 SERINE CARBOXYPEPTIDASE"/>
    <property type="match status" value="1"/>
</dbReference>
<dbReference type="InterPro" id="IPR033124">
    <property type="entry name" value="Ser_caboxypep_his_AS"/>
</dbReference>
<reference evidence="3 4" key="2">
    <citation type="submission" date="2018-11" db="EMBL/GenBank/DDBJ databases">
        <authorList>
            <consortium name="Pathogen Informatics"/>
        </authorList>
    </citation>
    <scope>NUCLEOTIDE SEQUENCE [LARGE SCALE GENOMIC DNA]</scope>
</reference>
<keyword evidence="2" id="KW-0378">Hydrolase</keyword>
<comment type="similarity">
    <text evidence="1 2">Belongs to the peptidase S10 family.</text>
</comment>
<name>A0A0R3TQ91_RODNA</name>
<evidence type="ECO:0000256" key="1">
    <source>
        <dbReference type="ARBA" id="ARBA00009431"/>
    </source>
</evidence>
<dbReference type="SUPFAM" id="SSF53474">
    <property type="entry name" value="alpha/beta-Hydrolases"/>
    <property type="match status" value="1"/>
</dbReference>
<reference evidence="5" key="1">
    <citation type="submission" date="2017-02" db="UniProtKB">
        <authorList>
            <consortium name="WormBaseParasite"/>
        </authorList>
    </citation>
    <scope>IDENTIFICATION</scope>
</reference>
<dbReference type="EC" id="3.4.16.-" evidence="2"/>
<keyword evidence="2" id="KW-0121">Carboxypeptidase</keyword>
<dbReference type="InterPro" id="IPR029058">
    <property type="entry name" value="AB_hydrolase_fold"/>
</dbReference>
<dbReference type="Gene3D" id="3.40.50.12670">
    <property type="match status" value="1"/>
</dbReference>
<dbReference type="Pfam" id="PF00450">
    <property type="entry name" value="Peptidase_S10"/>
    <property type="match status" value="1"/>
</dbReference>
<dbReference type="PROSITE" id="PS00131">
    <property type="entry name" value="CARBOXYPEPT_SER_SER"/>
    <property type="match status" value="1"/>
</dbReference>
<evidence type="ECO:0000313" key="4">
    <source>
        <dbReference type="Proteomes" id="UP000278807"/>
    </source>
</evidence>
<proteinExistence type="inferred from homology"/>
<dbReference type="AlphaFoldDB" id="A0A0R3TQ91"/>